<dbReference type="Proteomes" id="UP001289374">
    <property type="component" value="Unassembled WGS sequence"/>
</dbReference>
<evidence type="ECO:0000313" key="3">
    <source>
        <dbReference type="Proteomes" id="UP001289374"/>
    </source>
</evidence>
<evidence type="ECO:0000313" key="2">
    <source>
        <dbReference type="EMBL" id="KAK4407119.1"/>
    </source>
</evidence>
<reference evidence="2" key="1">
    <citation type="submission" date="2020-06" db="EMBL/GenBank/DDBJ databases">
        <authorList>
            <person name="Li T."/>
            <person name="Hu X."/>
            <person name="Zhang T."/>
            <person name="Song X."/>
            <person name="Zhang H."/>
            <person name="Dai N."/>
            <person name="Sheng W."/>
            <person name="Hou X."/>
            <person name="Wei L."/>
        </authorList>
    </citation>
    <scope>NUCLEOTIDE SEQUENCE</scope>
    <source>
        <strain evidence="2">K16</strain>
        <tissue evidence="2">Leaf</tissue>
    </source>
</reference>
<feature type="domain" description="Xylanase inhibitor C-terminal" evidence="1">
    <location>
        <begin position="15"/>
        <end position="78"/>
    </location>
</feature>
<evidence type="ECO:0000259" key="1">
    <source>
        <dbReference type="Pfam" id="PF14541"/>
    </source>
</evidence>
<dbReference type="InterPro" id="IPR032799">
    <property type="entry name" value="TAXi_C"/>
</dbReference>
<name>A0AAE2C2Y1_9LAMI</name>
<dbReference type="Gene3D" id="2.40.70.10">
    <property type="entry name" value="Acid Proteases"/>
    <property type="match status" value="1"/>
</dbReference>
<dbReference type="InterPro" id="IPR021109">
    <property type="entry name" value="Peptidase_aspartic_dom_sf"/>
</dbReference>
<dbReference type="EMBL" id="JACGWL010000002">
    <property type="protein sequence ID" value="KAK4407119.1"/>
    <property type="molecule type" value="Genomic_DNA"/>
</dbReference>
<protein>
    <submittedName>
        <fullName evidence="2">Aspartic proteinase GIP2</fullName>
    </submittedName>
</protein>
<sequence length="80" mass="8555">MILGGEGRRSAPLQSTPYTALQTVILDALVDAFIKESAVLNLTEIAPVKLLSYAAEKIESTRVGPAVPTIDLVLQNESVF</sequence>
<dbReference type="AlphaFoldDB" id="A0AAE2C2Y1"/>
<organism evidence="2 3">
    <name type="scientific">Sesamum angolense</name>
    <dbReference type="NCBI Taxonomy" id="2727404"/>
    <lineage>
        <taxon>Eukaryota</taxon>
        <taxon>Viridiplantae</taxon>
        <taxon>Streptophyta</taxon>
        <taxon>Embryophyta</taxon>
        <taxon>Tracheophyta</taxon>
        <taxon>Spermatophyta</taxon>
        <taxon>Magnoliopsida</taxon>
        <taxon>eudicotyledons</taxon>
        <taxon>Gunneridae</taxon>
        <taxon>Pentapetalae</taxon>
        <taxon>asterids</taxon>
        <taxon>lamiids</taxon>
        <taxon>Lamiales</taxon>
        <taxon>Pedaliaceae</taxon>
        <taxon>Sesamum</taxon>
    </lineage>
</organism>
<reference evidence="2" key="2">
    <citation type="journal article" date="2024" name="Plant">
        <title>Genomic evolution and insights into agronomic trait innovations of Sesamum species.</title>
        <authorList>
            <person name="Miao H."/>
            <person name="Wang L."/>
            <person name="Qu L."/>
            <person name="Liu H."/>
            <person name="Sun Y."/>
            <person name="Le M."/>
            <person name="Wang Q."/>
            <person name="Wei S."/>
            <person name="Zheng Y."/>
            <person name="Lin W."/>
            <person name="Duan Y."/>
            <person name="Cao H."/>
            <person name="Xiong S."/>
            <person name="Wang X."/>
            <person name="Wei L."/>
            <person name="Li C."/>
            <person name="Ma Q."/>
            <person name="Ju M."/>
            <person name="Zhao R."/>
            <person name="Li G."/>
            <person name="Mu C."/>
            <person name="Tian Q."/>
            <person name="Mei H."/>
            <person name="Zhang T."/>
            <person name="Gao T."/>
            <person name="Zhang H."/>
        </authorList>
    </citation>
    <scope>NUCLEOTIDE SEQUENCE</scope>
    <source>
        <strain evidence="2">K16</strain>
    </source>
</reference>
<accession>A0AAE2C2Y1</accession>
<keyword evidence="3" id="KW-1185">Reference proteome</keyword>
<proteinExistence type="predicted"/>
<dbReference type="Pfam" id="PF14541">
    <property type="entry name" value="TAXi_C"/>
    <property type="match status" value="1"/>
</dbReference>
<gene>
    <name evidence="2" type="ORF">Sango_0292900</name>
</gene>
<comment type="caution">
    <text evidence="2">The sequence shown here is derived from an EMBL/GenBank/DDBJ whole genome shotgun (WGS) entry which is preliminary data.</text>
</comment>